<keyword evidence="1" id="KW-0597">Phosphoprotein</keyword>
<dbReference type="EMBL" id="CAJNNV010024242">
    <property type="protein sequence ID" value="CAE8609107.1"/>
    <property type="molecule type" value="Genomic_DNA"/>
</dbReference>
<feature type="domain" description="SAP" evidence="4">
    <location>
        <begin position="88"/>
        <end position="122"/>
    </location>
</feature>
<evidence type="ECO:0000256" key="3">
    <source>
        <dbReference type="SAM" id="MobiDB-lite"/>
    </source>
</evidence>
<dbReference type="OrthoDB" id="445357at2759"/>
<name>A0A813F3Y4_POLGL</name>
<dbReference type="InterPro" id="IPR036361">
    <property type="entry name" value="SAP_dom_sf"/>
</dbReference>
<dbReference type="Pfam" id="PF02037">
    <property type="entry name" value="SAP"/>
    <property type="match status" value="1"/>
</dbReference>
<protein>
    <recommendedName>
        <fullName evidence="4">SAP domain-containing protein</fullName>
    </recommendedName>
</protein>
<dbReference type="PANTHER" id="PTHR46551:SF1">
    <property type="entry name" value="SAP DOMAIN-CONTAINING RIBONUCLEOPROTEIN"/>
    <property type="match status" value="1"/>
</dbReference>
<dbReference type="SMART" id="SM00513">
    <property type="entry name" value="SAP"/>
    <property type="match status" value="1"/>
</dbReference>
<proteinExistence type="inferred from homology"/>
<dbReference type="PROSITE" id="PS50800">
    <property type="entry name" value="SAP"/>
    <property type="match status" value="1"/>
</dbReference>
<dbReference type="InterPro" id="IPR003034">
    <property type="entry name" value="SAP_dom"/>
</dbReference>
<dbReference type="SUPFAM" id="SSF50405">
    <property type="entry name" value="Actin-crosslinking proteins"/>
    <property type="match status" value="1"/>
</dbReference>
<keyword evidence="6" id="KW-1185">Reference proteome</keyword>
<evidence type="ECO:0000256" key="2">
    <source>
        <dbReference type="ARBA" id="ARBA00046328"/>
    </source>
</evidence>
<comment type="caution">
    <text evidence="5">The sequence shown here is derived from an EMBL/GenBank/DDBJ whole genome shotgun (WGS) entry which is preliminary data.</text>
</comment>
<reference evidence="5" key="1">
    <citation type="submission" date="2021-02" db="EMBL/GenBank/DDBJ databases">
        <authorList>
            <person name="Dougan E. K."/>
            <person name="Rhodes N."/>
            <person name="Thang M."/>
            <person name="Chan C."/>
        </authorList>
    </citation>
    <scope>NUCLEOTIDE SEQUENCE</scope>
</reference>
<evidence type="ECO:0000256" key="1">
    <source>
        <dbReference type="ARBA" id="ARBA00022553"/>
    </source>
</evidence>
<organism evidence="5 6">
    <name type="scientific">Polarella glacialis</name>
    <name type="common">Dinoflagellate</name>
    <dbReference type="NCBI Taxonomy" id="89957"/>
    <lineage>
        <taxon>Eukaryota</taxon>
        <taxon>Sar</taxon>
        <taxon>Alveolata</taxon>
        <taxon>Dinophyceae</taxon>
        <taxon>Suessiales</taxon>
        <taxon>Suessiaceae</taxon>
        <taxon>Polarella</taxon>
    </lineage>
</organism>
<dbReference type="GO" id="GO:0005634">
    <property type="term" value="C:nucleus"/>
    <property type="evidence" value="ECO:0007669"/>
    <property type="project" value="TreeGrafter"/>
</dbReference>
<feature type="region of interest" description="Disordered" evidence="3">
    <location>
        <begin position="121"/>
        <end position="144"/>
    </location>
</feature>
<dbReference type="OMA" id="KCRWPDE"/>
<dbReference type="SUPFAM" id="SSF68906">
    <property type="entry name" value="SAP domain"/>
    <property type="match status" value="1"/>
</dbReference>
<dbReference type="AlphaFoldDB" id="A0A813F3Y4"/>
<dbReference type="PANTHER" id="PTHR46551">
    <property type="entry name" value="SAP DOMAIN-CONTAINING RIBONUCLEOPROTEIN"/>
    <property type="match status" value="1"/>
</dbReference>
<dbReference type="InterPro" id="IPR052240">
    <property type="entry name" value="SAP_domain_ribonucleoprotein"/>
</dbReference>
<sequence length="357" mass="36784">MFSPGAIPLTRAARSRKSRPRVPFVLAALSPFVALAVAKLCFEARGAFAIMSASSSLGGSTTPGGGLSGADSRRSGIVARAAGSPASLKSLKVPELKEKLQELGLPTTGKKDELLARLEEASGAQAAAPEPEKPKAKAKKAAAAPAPAAPAAKAKAAAPAPAAPAAKAKAAAPAPAAPAAKAKAVAAKPVPVKSEAAAKPAPVKSEAVAAPPPVKKASGSPVISGDTVYFLTRTGKYIDVEEHRDDLRARGTEKGRREAMMVEKDGGGAISAGDEVYLRTHAGAYVDFIGSAVRARFTERGGWQRIRITKEGGTGPIRTGETVFLKGHQDNALDVEGEDVKCRWPDEGKWQRLTVEK</sequence>
<comment type="similarity">
    <text evidence="2">Belongs to the SAP domain-containing ribonucleoprotein family.</text>
</comment>
<evidence type="ECO:0000259" key="4">
    <source>
        <dbReference type="PROSITE" id="PS50800"/>
    </source>
</evidence>
<gene>
    <name evidence="5" type="ORF">PGLA1383_LOCUS26934</name>
</gene>
<evidence type="ECO:0000313" key="6">
    <source>
        <dbReference type="Proteomes" id="UP000654075"/>
    </source>
</evidence>
<accession>A0A813F3Y4</accession>
<dbReference type="Gene3D" id="1.10.720.30">
    <property type="entry name" value="SAP domain"/>
    <property type="match status" value="1"/>
</dbReference>
<evidence type="ECO:0000313" key="5">
    <source>
        <dbReference type="EMBL" id="CAE8609107.1"/>
    </source>
</evidence>
<dbReference type="GO" id="GO:0016973">
    <property type="term" value="P:poly(A)+ mRNA export from nucleus"/>
    <property type="evidence" value="ECO:0007669"/>
    <property type="project" value="TreeGrafter"/>
</dbReference>
<dbReference type="InterPro" id="IPR008999">
    <property type="entry name" value="Actin-crosslinking"/>
</dbReference>
<dbReference type="Proteomes" id="UP000654075">
    <property type="component" value="Unassembled WGS sequence"/>
</dbReference>